<evidence type="ECO:0000313" key="5">
    <source>
        <dbReference type="Proteomes" id="UP001314170"/>
    </source>
</evidence>
<dbReference type="Pfam" id="PF06101">
    <property type="entry name" value="Vps62"/>
    <property type="match status" value="2"/>
</dbReference>
<dbReference type="InterPro" id="IPR026854">
    <property type="entry name" value="VPS13_N"/>
</dbReference>
<dbReference type="SUPFAM" id="SSF50729">
    <property type="entry name" value="PH domain-like"/>
    <property type="match status" value="1"/>
</dbReference>
<evidence type="ECO:0000313" key="4">
    <source>
        <dbReference type="EMBL" id="CAK7356235.1"/>
    </source>
</evidence>
<feature type="region of interest" description="Disordered" evidence="2">
    <location>
        <begin position="919"/>
        <end position="946"/>
    </location>
</feature>
<evidence type="ECO:0000259" key="3">
    <source>
        <dbReference type="PROSITE" id="PS50003"/>
    </source>
</evidence>
<proteinExistence type="predicted"/>
<dbReference type="Proteomes" id="UP001314170">
    <property type="component" value="Unassembled WGS sequence"/>
</dbReference>
<dbReference type="PROSITE" id="PS50003">
    <property type="entry name" value="PH_DOMAIN"/>
    <property type="match status" value="1"/>
</dbReference>
<gene>
    <name evidence="4" type="ORF">DCAF_LOCUS26505</name>
</gene>
<dbReference type="Pfam" id="PF12624">
    <property type="entry name" value="VPS13_N"/>
    <property type="match status" value="1"/>
</dbReference>
<keyword evidence="5" id="KW-1185">Reference proteome</keyword>
<dbReference type="SMART" id="SM00233">
    <property type="entry name" value="PH"/>
    <property type="match status" value="1"/>
</dbReference>
<keyword evidence="1" id="KW-0813">Transport</keyword>
<protein>
    <recommendedName>
        <fullName evidence="3">PH domain-containing protein</fullName>
    </recommendedName>
</protein>
<dbReference type="EMBL" id="CAWUPB010001197">
    <property type="protein sequence ID" value="CAK7356235.1"/>
    <property type="molecule type" value="Genomic_DNA"/>
</dbReference>
<comment type="caution">
    <text evidence="4">The sequence shown here is derived from an EMBL/GenBank/DDBJ whole genome shotgun (WGS) entry which is preliminary data.</text>
</comment>
<dbReference type="InterPro" id="IPR009291">
    <property type="entry name" value="Vps62"/>
</dbReference>
<name>A0AAV1SUI7_9ROSI</name>
<reference evidence="4 5" key="1">
    <citation type="submission" date="2024-01" db="EMBL/GenBank/DDBJ databases">
        <authorList>
            <person name="Waweru B."/>
        </authorList>
    </citation>
    <scope>NUCLEOTIDE SEQUENCE [LARGE SCALE GENOMIC DNA]</scope>
</reference>
<dbReference type="PANTHER" id="PTHR45523:SF3">
    <property type="entry name" value="VACUOLAR PROTEIN SORTING-ASSOCIATED PROTEIN 13A"/>
    <property type="match status" value="1"/>
</dbReference>
<dbReference type="PANTHER" id="PTHR45523">
    <property type="entry name" value="TETRATRICOPEPTIDE REPEAT (TPR)-CONTAINING PROTEIN-RELATED"/>
    <property type="match status" value="1"/>
</dbReference>
<accession>A0AAV1SUI7</accession>
<evidence type="ECO:0000256" key="2">
    <source>
        <dbReference type="SAM" id="MobiDB-lite"/>
    </source>
</evidence>
<dbReference type="InterPro" id="IPR001849">
    <property type="entry name" value="PH_domain"/>
</dbReference>
<feature type="compositionally biased region" description="Low complexity" evidence="2">
    <location>
        <begin position="2127"/>
        <end position="2138"/>
    </location>
</feature>
<organism evidence="4 5">
    <name type="scientific">Dovyalis caffra</name>
    <dbReference type="NCBI Taxonomy" id="77055"/>
    <lineage>
        <taxon>Eukaryota</taxon>
        <taxon>Viridiplantae</taxon>
        <taxon>Streptophyta</taxon>
        <taxon>Embryophyta</taxon>
        <taxon>Tracheophyta</taxon>
        <taxon>Spermatophyta</taxon>
        <taxon>Magnoliopsida</taxon>
        <taxon>eudicotyledons</taxon>
        <taxon>Gunneridae</taxon>
        <taxon>Pentapetalae</taxon>
        <taxon>rosids</taxon>
        <taxon>fabids</taxon>
        <taxon>Malpighiales</taxon>
        <taxon>Salicaceae</taxon>
        <taxon>Flacourtieae</taxon>
        <taxon>Dovyalis</taxon>
    </lineage>
</organism>
<feature type="domain" description="PH" evidence="3">
    <location>
        <begin position="801"/>
        <end position="917"/>
    </location>
</feature>
<sequence length="2629" mass="292918">MLEDQVAYLLQKLLGNYVRGLNKEALKISVWQGDVELTNMQLKPEALNALKLPVKVKAGFLGSVRLKVPWSRLGQDPVLVYLDRIFLLAEPATQVEGRTEDAVQEAKKSRVQEMEMKLLERAQQLKSEMNKSWLGSLINTIIGNLKLSISNIHIRYEDLESNPGHPFAAGVTLGKLSAVTVDEDGMETFVTGGALDRIQKSVELDQLAIYLDSDISPWNTDKSWEDLLPSEWLQVFKFGTNDGKPADHMMKRHSYILQPVTGNATYSKSRLNESANSDQPLQKAVVNLNDVTLSLSKDGYRDILKLADNFAAFNQRLKYAHYRPLVPVKSNPRSWWRYAYKAVSDQMKKASGKLSWEQVLRYAGLRKRYISLYASLLKSDPSHAIVDDNEEIEELDRELDIELILQWRMLAHKFVEQSMESDPNSRKQKPKTSWWSFGWNNQSFKDESEPFHFSEEDWGQLNKLIGYREGDNGQSVIINEKADTLNMSLEVHMKHNASKLVDGAEEYIAELSCEDLDCCIKLYPETKVFDLKLGSYQLSSPNGLLAESATASGSLIGVFYYKPFDAKVDWSMAVKAAPCYMTYLKDSIDGIVKFFESNNAVSQTVALETAAAVQMTIDGVKRTAQQQVNRALKDHARFLLDLDIAAPKITIPTEFYPDNIHSTKLLLDLGNLVICSKDDYERSLSEDLNMYLQFDLVLSDVCAFLVDGDYHWSQTSSQGSASSVQSEGVTFLPVIDRCGVILTLQQIRVENPSYPTTRLAVRVPSLGFHFSPARYHRLMQVAKIFQEEGSENSDLLRPWNQSDFEGWLSLLNRKGVGNRGAVWQRRYICLVGPFLYVLEKPDSKSYKHYLRIAQFLRGKQLYQLPAELLRGVDHVLAICDAPRPLNKVVEDANALILRCDSDDSQRNWQSRLQGGIYRASGPAPITTLSETSSDPEDSETERNDNTDASNILKMERLFITGALDELKICFNYNHQRDQSSVNMLLAKENRLFEFRAIGGQVELSIRENDMFIGTVLKSLEIEDLVCCNGVSQPCFLARSFVQSSDAYSFFDDTGNQTFDNNNSTPSEGEDKFYEAPENLVDSDCLSSQNSLSLEYSSFKPPSFSRIAVLLPGDAVQARTEDTELMDTMDSFVKAQIVIYDQNSPLYKNIDMQVTVSLATLSFFCRRPTILAIMEFVSGINVEDEKCETFNDNSPSAIVKHDSSGDDVVDDQDSTAIEDSVVKGLLGKGKSRIIFNLILKMARAQILLMHENETKFATLSQENLLTDIKAVLGNLRISDDSLPVGHAYFWICDMRNPGGSSFVELVFTSFSADDEDYEGYDYSLSGQLSEVRIVYLNRFIQEVVSYFTGLVPNNSKNVVKFKDQVTNSEKWFTTSEIEGSPALKMNLSLRKPIILMPRRTDSLDGTELGASIIQDVNGVSILIRRSLRDLLHHIPITEAAIKMEELKAALTSRDYQIITECAASNISETPHTVPPLNHHSVSTSVDAANPIVIQDHSVSSSVDVANPIVLQDPVGVETEIPNREAWISLEVSVVINLVELCLYAGVARDASLATIKVSGAWLLYKSNNLGDGFLSATLKGFTVIDDREGTEEEFRLAVGMPEQIGYNLLHFSSDDENQHISDSNAMKQDEIKPVPTMLIVDAKFGQCSTFISLCVQRPQLLVALDFLLAVAEFFVPTIGDMLSNEENKNPMHEVDAIVLDQPIYQQSSAEISLSIETLNCGILHLKDRQGVNLSAPSKEAIIYVGNGKRLQFKNVVIKNGKYLDSCIFLGSDSGYSVSRNDQVHLEGQDEAMFVDSSRESINIQPSQDTAVDRSTEFVIELQAISPELTFYNTSKDVGVPSNLSNKLLHAQLDAFARLVLKGNTIEMTASALGLMMESNGITILEPFDSSVKYSNASGKTNIHLSVSDIFMNFTFSILRLFLAVEEDILGFLRMTSKKTTIPCSQFDKVGTITNPYTDQIYAFWRPRAPPGYAVLGDSLTPLDKPPTKGVLAVNTNLARVKRPISFKQIWPPLASEEISDQDVANSNSSLDSFLSKEGNYCSIWFPEAPKGYVALGCVVSPGRTPPPLSASFCISASLVSSCPLMDSFWRVDNSVGTFLPADPVSLSLIGRAYELRDIKFRFSESSSASNSSDLQASPSGHIDIQPENSTSVNSGRRFEAVASFQLIWWNQALSSRKKLSIWRPVVPQGMVYFGDIAVKGYEPPNTSIVLHDTGDEVLFKAPLDFQLVGQIKKQRGMESISFWLPQAPPGFVSLGCIACKGPPKQYDFSKLRCMRSDMVAQDQFLEESLWDTSDARYKKEPFSIWSVGNELGTFVVRSGLKKPPRRFALKLADPNVPSGSDDTVIDAEIRTFSAAIFDDYGGLMVPLFNVHLTGIGFSLHGRADYLNSTANFSLVARSYNDKYESWEPLVEPVDGYLRYQYDLNAPGAASQLRLTSTRDLNLNVSEAFSPTHGSRSVIDVHHRRNYYIIPQNKLGHDIFIRAAENMGFSDVLRMPSGDMKPVKVPVSRNMMEPHLKGKLSTKVRTMVTVAIVDAQLPRVRGLTSNLYVVALRLTPNQNLGSESLLHQQSARTSGSISNFLSDELELVDWSEIFFLKVDSPTIILGDVESIGCGSGSGWTLGDGLEALSGG</sequence>
<feature type="region of interest" description="Disordered" evidence="2">
    <location>
        <begin position="2127"/>
        <end position="2150"/>
    </location>
</feature>
<evidence type="ECO:0000256" key="1">
    <source>
        <dbReference type="ARBA" id="ARBA00022448"/>
    </source>
</evidence>